<organism evidence="9 10">
    <name type="scientific">Auritidibacter ignavus</name>
    <dbReference type="NCBI Taxonomy" id="678932"/>
    <lineage>
        <taxon>Bacteria</taxon>
        <taxon>Bacillati</taxon>
        <taxon>Actinomycetota</taxon>
        <taxon>Actinomycetes</taxon>
        <taxon>Micrococcales</taxon>
        <taxon>Micrococcaceae</taxon>
        <taxon>Auritidibacter</taxon>
    </lineage>
</organism>
<proteinExistence type="inferred from homology"/>
<evidence type="ECO:0000313" key="10">
    <source>
        <dbReference type="Proteomes" id="UP001224674"/>
    </source>
</evidence>
<dbReference type="SUPFAM" id="SSF55811">
    <property type="entry name" value="Nudix"/>
    <property type="match status" value="1"/>
</dbReference>
<keyword evidence="7" id="KW-0464">Manganese</keyword>
<evidence type="ECO:0000256" key="2">
    <source>
        <dbReference type="ARBA" id="ARBA00001946"/>
    </source>
</evidence>
<keyword evidence="5 9" id="KW-0378">Hydrolase</keyword>
<accession>A0AAJ6ALF4</accession>
<protein>
    <submittedName>
        <fullName evidence="9">CoA pyrophosphatase</fullName>
        <ecNumber evidence="9">3.6.1.55</ecNumber>
    </submittedName>
</protein>
<dbReference type="Pfam" id="PF00293">
    <property type="entry name" value="NUDIX"/>
    <property type="match status" value="1"/>
</dbReference>
<name>A0AAJ6ALF4_9MICC</name>
<dbReference type="CDD" id="cd03426">
    <property type="entry name" value="NUDIX_CoAse_Nudt7"/>
    <property type="match status" value="1"/>
</dbReference>
<comment type="cofactor">
    <cofactor evidence="2">
        <name>Mg(2+)</name>
        <dbReference type="ChEBI" id="CHEBI:18420"/>
    </cofactor>
</comment>
<comment type="similarity">
    <text evidence="3">Belongs to the Nudix hydrolase family. PCD1 subfamily.</text>
</comment>
<dbReference type="PROSITE" id="PS01293">
    <property type="entry name" value="NUDIX_COA"/>
    <property type="match status" value="1"/>
</dbReference>
<dbReference type="InterPro" id="IPR000086">
    <property type="entry name" value="NUDIX_hydrolase_dom"/>
</dbReference>
<keyword evidence="6" id="KW-0460">Magnesium</keyword>
<dbReference type="EC" id="3.6.1.55" evidence="9"/>
<feature type="domain" description="Nudix hydrolase" evidence="8">
    <location>
        <begin position="55"/>
        <end position="210"/>
    </location>
</feature>
<dbReference type="GO" id="GO:0000287">
    <property type="term" value="F:magnesium ion binding"/>
    <property type="evidence" value="ECO:0007669"/>
    <property type="project" value="InterPro"/>
</dbReference>
<dbReference type="InterPro" id="IPR015797">
    <property type="entry name" value="NUDIX_hydrolase-like_dom_sf"/>
</dbReference>
<dbReference type="GO" id="GO:0009132">
    <property type="term" value="P:nucleoside diphosphate metabolic process"/>
    <property type="evidence" value="ECO:0007669"/>
    <property type="project" value="InterPro"/>
</dbReference>
<dbReference type="AlphaFoldDB" id="A0AAJ6ALF4"/>
<comment type="cofactor">
    <cofactor evidence="1">
        <name>Mn(2+)</name>
        <dbReference type="ChEBI" id="CHEBI:29035"/>
    </cofactor>
</comment>
<evidence type="ECO:0000259" key="8">
    <source>
        <dbReference type="PROSITE" id="PS51462"/>
    </source>
</evidence>
<dbReference type="InterPro" id="IPR045121">
    <property type="entry name" value="CoAse"/>
</dbReference>
<evidence type="ECO:0000256" key="5">
    <source>
        <dbReference type="ARBA" id="ARBA00022801"/>
    </source>
</evidence>
<keyword evidence="4" id="KW-0479">Metal-binding</keyword>
<reference evidence="9 10" key="1">
    <citation type="submission" date="2023-03" db="EMBL/GenBank/DDBJ databases">
        <title>Complete genome sequences of several Auritidibacter ignavus strains isolated from ear infections.</title>
        <authorList>
            <person name="Baehr T."/>
            <person name="Baumhoegger A.M."/>
        </authorList>
    </citation>
    <scope>NUCLEOTIDE SEQUENCE [LARGE SCALE GENOMIC DNA]</scope>
    <source>
        <strain evidence="9 10">BABAE-6</strain>
    </source>
</reference>
<dbReference type="PROSITE" id="PS51462">
    <property type="entry name" value="NUDIX"/>
    <property type="match status" value="1"/>
</dbReference>
<evidence type="ECO:0000256" key="6">
    <source>
        <dbReference type="ARBA" id="ARBA00022842"/>
    </source>
</evidence>
<dbReference type="InterPro" id="IPR000059">
    <property type="entry name" value="NUDIX_hydrolase_NudL_CS"/>
</dbReference>
<dbReference type="PANTHER" id="PTHR12992">
    <property type="entry name" value="NUDIX HYDROLASE"/>
    <property type="match status" value="1"/>
</dbReference>
<dbReference type="EMBL" id="CP122566">
    <property type="protein sequence ID" value="WGH93023.1"/>
    <property type="molecule type" value="Genomic_DNA"/>
</dbReference>
<evidence type="ECO:0000256" key="1">
    <source>
        <dbReference type="ARBA" id="ARBA00001936"/>
    </source>
</evidence>
<dbReference type="Gene3D" id="3.90.79.10">
    <property type="entry name" value="Nucleoside Triphosphate Pyrophosphohydrolase"/>
    <property type="match status" value="1"/>
</dbReference>
<dbReference type="GO" id="GO:0010945">
    <property type="term" value="F:coenzyme A diphosphatase activity"/>
    <property type="evidence" value="ECO:0007669"/>
    <property type="project" value="InterPro"/>
</dbReference>
<keyword evidence="10" id="KW-1185">Reference proteome</keyword>
<sequence length="269" mass="29309">MQPEKTSLETVQQDLVDLVSRYGTLNAELPECGFSTPTKELDPRGFRFPRMTTENATPSAVLILFGALDDVPADYRSETVPSSLDVLLTQRAATLRKHPGQISFPGGQRDPADADDTACALREASEETGLDPSSVTVLGQLPTVGLPVTNFSVTPVIGWWSTPGSVDVVDDHEATRVFRVPVADLIDPDHRVSVLMTAPETGELLRPVMPGFLVADTLVWGFTALLIDRILDLLGWTHPWDRAQCVDVTGWDATQPAPKIFACHEHLSD</sequence>
<dbReference type="GO" id="GO:0035539">
    <property type="term" value="F:8-oxo-7,8-dihydrodeoxyguanosine triphosphate pyrophosphatase activity"/>
    <property type="evidence" value="ECO:0007669"/>
    <property type="project" value="UniProtKB-EC"/>
</dbReference>
<gene>
    <name evidence="9" type="ORF">QDX21_12145</name>
</gene>
<evidence type="ECO:0000313" key="9">
    <source>
        <dbReference type="EMBL" id="WGH93023.1"/>
    </source>
</evidence>
<dbReference type="GO" id="GO:0030145">
    <property type="term" value="F:manganese ion binding"/>
    <property type="evidence" value="ECO:0007669"/>
    <property type="project" value="InterPro"/>
</dbReference>
<dbReference type="RefSeq" id="WP_279674820.1">
    <property type="nucleotide sequence ID" value="NZ_CP122566.1"/>
</dbReference>
<dbReference type="Proteomes" id="UP001224674">
    <property type="component" value="Chromosome"/>
</dbReference>
<evidence type="ECO:0000256" key="7">
    <source>
        <dbReference type="ARBA" id="ARBA00023211"/>
    </source>
</evidence>
<evidence type="ECO:0000256" key="4">
    <source>
        <dbReference type="ARBA" id="ARBA00022723"/>
    </source>
</evidence>
<dbReference type="PANTHER" id="PTHR12992:SF11">
    <property type="entry name" value="MITOCHONDRIAL COENZYME A DIPHOSPHATASE NUDT8"/>
    <property type="match status" value="1"/>
</dbReference>
<evidence type="ECO:0000256" key="3">
    <source>
        <dbReference type="ARBA" id="ARBA00006506"/>
    </source>
</evidence>